<dbReference type="Proteomes" id="UP000472260">
    <property type="component" value="Unassembled WGS sequence"/>
</dbReference>
<feature type="region of interest" description="Disordered" evidence="1">
    <location>
        <begin position="1"/>
        <end position="94"/>
    </location>
</feature>
<feature type="region of interest" description="Disordered" evidence="1">
    <location>
        <begin position="276"/>
        <end position="296"/>
    </location>
</feature>
<feature type="compositionally biased region" description="Polar residues" evidence="1">
    <location>
        <begin position="439"/>
        <end position="454"/>
    </location>
</feature>
<feature type="compositionally biased region" description="Basic and acidic residues" evidence="1">
    <location>
        <begin position="425"/>
        <end position="438"/>
    </location>
</feature>
<dbReference type="CTD" id="26747"/>
<reference evidence="3" key="2">
    <citation type="submission" date="2025-09" db="UniProtKB">
        <authorList>
            <consortium name="Ensembl"/>
        </authorList>
    </citation>
    <scope>IDENTIFICATION</scope>
</reference>
<dbReference type="InterPro" id="IPR019496">
    <property type="entry name" value="NUFIP1_cons_dom"/>
</dbReference>
<dbReference type="OrthoDB" id="273070at2759"/>
<gene>
    <name evidence="3" type="primary">nufip1</name>
</gene>
<feature type="region of interest" description="Disordered" evidence="1">
    <location>
        <begin position="330"/>
        <end position="366"/>
    </location>
</feature>
<sequence length="477" mass="53930">MTGEHERYPPPNFSAAAEPPAALHWSGSTPQSSRKFEASRDWSWTQPAQTGPWPGHHQPQQYAGHLHHHHPQPPHHGWRGSAQHHWGGKKQQKEPGFSHFCDTCDRGFKTQDKYDEHISQHVKCSVEDCLFTAHEKLVKIHWRNNHAPGAKRIKLDTAEDIARWREERRKNYPTLRNIEKKLKLMEMKEQRGDVLETAQFGRIRSRGRGRGSDRWRCEGSRHHTSSETDLKRPHQDRDPLAALVCSDPESDKDESVQQKQTGLTVAPKSVTSALGSLMSSYGDDMTSSESEGDTDDAPVLRVSQALEENKTLLNPHPLPVQRIPALHEEKHTHTPQQSHHAPAGRGRGRGRGRGVRGGRGGKTFKPAETQRHRPTLLEMLLAPDIRHERNVVLQCVRFIVRSGFFGLAARDSREISVSVNTNAERASDEDLSGDRQQRSETSCDTSAGENTRVNESPERRGVFQQLFAQRLVCDESS</sequence>
<dbReference type="GO" id="GO:0000492">
    <property type="term" value="P:box C/D snoRNP assembly"/>
    <property type="evidence" value="ECO:0007669"/>
    <property type="project" value="TreeGrafter"/>
</dbReference>
<dbReference type="GO" id="GO:0005634">
    <property type="term" value="C:nucleus"/>
    <property type="evidence" value="ECO:0007669"/>
    <property type="project" value="TreeGrafter"/>
</dbReference>
<feature type="compositionally biased region" description="Polar residues" evidence="1">
    <location>
        <begin position="276"/>
        <end position="289"/>
    </location>
</feature>
<feature type="region of interest" description="Disordered" evidence="1">
    <location>
        <begin position="419"/>
        <end position="460"/>
    </location>
</feature>
<organism evidence="3 4">
    <name type="scientific">Sinocyclocheilus anshuiensis</name>
    <dbReference type="NCBI Taxonomy" id="1608454"/>
    <lineage>
        <taxon>Eukaryota</taxon>
        <taxon>Metazoa</taxon>
        <taxon>Chordata</taxon>
        <taxon>Craniata</taxon>
        <taxon>Vertebrata</taxon>
        <taxon>Euteleostomi</taxon>
        <taxon>Actinopterygii</taxon>
        <taxon>Neopterygii</taxon>
        <taxon>Teleostei</taxon>
        <taxon>Ostariophysi</taxon>
        <taxon>Cypriniformes</taxon>
        <taxon>Cyprinidae</taxon>
        <taxon>Cyprininae</taxon>
        <taxon>Sinocyclocheilus</taxon>
    </lineage>
</organism>
<evidence type="ECO:0000313" key="4">
    <source>
        <dbReference type="Proteomes" id="UP000472260"/>
    </source>
</evidence>
<dbReference type="GeneID" id="107663445"/>
<dbReference type="GO" id="GO:0003723">
    <property type="term" value="F:RNA binding"/>
    <property type="evidence" value="ECO:0007669"/>
    <property type="project" value="InterPro"/>
</dbReference>
<feature type="compositionally biased region" description="Basic and acidic residues" evidence="1">
    <location>
        <begin position="210"/>
        <end position="237"/>
    </location>
</feature>
<feature type="region of interest" description="Disordered" evidence="1">
    <location>
        <begin position="245"/>
        <end position="264"/>
    </location>
</feature>
<dbReference type="InterPro" id="IPR039136">
    <property type="entry name" value="NUFIP1-like"/>
</dbReference>
<dbReference type="RefSeq" id="XP_016309173.1">
    <property type="nucleotide sequence ID" value="XM_016453687.1"/>
</dbReference>
<proteinExistence type="predicted"/>
<evidence type="ECO:0000259" key="2">
    <source>
        <dbReference type="PROSITE" id="PS00028"/>
    </source>
</evidence>
<dbReference type="PANTHER" id="PTHR13309:SF0">
    <property type="entry name" value="FMR1-INTERACTING PROTEIN NUFIP1"/>
    <property type="match status" value="1"/>
</dbReference>
<dbReference type="PANTHER" id="PTHR13309">
    <property type="entry name" value="NUCLEAR FRAGILE X MENTAL RETARDATION PROTEIN INTERACTING PROTEIN 1"/>
    <property type="match status" value="1"/>
</dbReference>
<feature type="compositionally biased region" description="Basic residues" evidence="1">
    <location>
        <begin position="65"/>
        <end position="78"/>
    </location>
</feature>
<feature type="region of interest" description="Disordered" evidence="1">
    <location>
        <begin position="198"/>
        <end position="237"/>
    </location>
</feature>
<dbReference type="Pfam" id="PF10453">
    <property type="entry name" value="NUFIP1"/>
    <property type="match status" value="1"/>
</dbReference>
<keyword evidence="4" id="KW-1185">Reference proteome</keyword>
<feature type="domain" description="C2H2-type" evidence="2">
    <location>
        <begin position="101"/>
        <end position="121"/>
    </location>
</feature>
<evidence type="ECO:0000256" key="1">
    <source>
        <dbReference type="SAM" id="MobiDB-lite"/>
    </source>
</evidence>
<feature type="compositionally biased region" description="Basic residues" evidence="1">
    <location>
        <begin position="346"/>
        <end position="356"/>
    </location>
</feature>
<dbReference type="PROSITE" id="PS00028">
    <property type="entry name" value="ZINC_FINGER_C2H2_1"/>
    <property type="match status" value="1"/>
</dbReference>
<dbReference type="Ensembl" id="ENSSANT00000050539.1">
    <property type="protein sequence ID" value="ENSSANP00000047510.1"/>
    <property type="gene ID" value="ENSSANG00000023972.1"/>
</dbReference>
<evidence type="ECO:0000313" key="3">
    <source>
        <dbReference type="Ensembl" id="ENSSANP00000047510.1"/>
    </source>
</evidence>
<dbReference type="InterPro" id="IPR013087">
    <property type="entry name" value="Znf_C2H2_type"/>
</dbReference>
<dbReference type="AlphaFoldDB" id="A0A671NND0"/>
<protein>
    <submittedName>
        <fullName evidence="3">Nuclear fragile X mental retardation-interacting protein 1-like</fullName>
    </submittedName>
</protein>
<dbReference type="KEGG" id="sanh:107663445"/>
<reference evidence="3" key="1">
    <citation type="submission" date="2025-08" db="UniProtKB">
        <authorList>
            <consortium name="Ensembl"/>
        </authorList>
    </citation>
    <scope>IDENTIFICATION</scope>
</reference>
<dbReference type="SMART" id="SM00355">
    <property type="entry name" value="ZnF_C2H2"/>
    <property type="match status" value="2"/>
</dbReference>
<name>A0A671NND0_9TELE</name>
<accession>A0A671NND0</accession>